<keyword evidence="2 5" id="KW-0812">Transmembrane</keyword>
<evidence type="ECO:0000256" key="5">
    <source>
        <dbReference type="HAMAP-Rule" id="MF_01562"/>
    </source>
</evidence>
<dbReference type="GO" id="GO:0005886">
    <property type="term" value="C:plasma membrane"/>
    <property type="evidence" value="ECO:0007669"/>
    <property type="project" value="UniProtKB-SubCell"/>
</dbReference>
<dbReference type="Pfam" id="PF12127">
    <property type="entry name" value="FloA"/>
    <property type="match status" value="1"/>
</dbReference>
<keyword evidence="4 5" id="KW-0472">Membrane</keyword>
<dbReference type="AlphaFoldDB" id="A0A7V9ABN2"/>
<evidence type="ECO:0000256" key="2">
    <source>
        <dbReference type="ARBA" id="ARBA00022692"/>
    </source>
</evidence>
<protein>
    <recommendedName>
        <fullName evidence="5">Flotillin-like protein FloA</fullName>
    </recommendedName>
</protein>
<sequence>MILIVLAFVAVLIILVFLFVFFSFIRLWIQALLTKADIGMGTLIGMKLRNVDYAMIVRQKIALVQAGVKVTTQDLESHYLARGNVPKTATAVIAAHKAGLELPWKTAAAIDLAGRDILEAVRTSVNPKVIDCPDPSKGKQFLDAVCKNGIQLLAKARVTVRTKLERLVGGATEETIIARVGEGIVKAIGSADDHRQVLANPGMISQTVLHNALDAQTAFEIVSIDIAHIEVGENIGAKLQADQAAADLRVAQAEAEKRRAAAVAREQEMRALVEENRAKVVEAEALIPKAIAEAFLRGHLGVMDYYALRNLQSDTAMRNNIAAMTGGGSEATPGRAS</sequence>
<dbReference type="HAMAP" id="MF_01562">
    <property type="entry name" value="FloA"/>
    <property type="match status" value="1"/>
</dbReference>
<evidence type="ECO:0000256" key="4">
    <source>
        <dbReference type="ARBA" id="ARBA00023136"/>
    </source>
</evidence>
<gene>
    <name evidence="5 6" type="primary">floA</name>
    <name evidence="6" type="ORF">H0921_08165</name>
</gene>
<dbReference type="NCBIfam" id="NF010186">
    <property type="entry name" value="PRK13665.1"/>
    <property type="match status" value="1"/>
</dbReference>
<dbReference type="Proteomes" id="UP000542342">
    <property type="component" value="Unassembled WGS sequence"/>
</dbReference>
<dbReference type="GO" id="GO:0045121">
    <property type="term" value="C:membrane raft"/>
    <property type="evidence" value="ECO:0007669"/>
    <property type="project" value="UniProtKB-SubCell"/>
</dbReference>
<reference evidence="6 7" key="1">
    <citation type="submission" date="2020-07" db="EMBL/GenBank/DDBJ databases">
        <title>Thermogemmata thermophila gen. nov., sp. nov., a novel moderate thermophilic planctomycete from a Kamchatka hot spring.</title>
        <authorList>
            <person name="Elcheninov A.G."/>
            <person name="Podosokorskaya O.A."/>
            <person name="Kovaleva O.L."/>
            <person name="Novikov A."/>
            <person name="Bonch-Osmolovskaya E.A."/>
            <person name="Toshchakov S.V."/>
            <person name="Kublanov I.V."/>
        </authorList>
    </citation>
    <scope>NUCLEOTIDE SEQUENCE [LARGE SCALE GENOMIC DNA]</scope>
    <source>
        <strain evidence="6 7">2918</strain>
    </source>
</reference>
<comment type="function">
    <text evidence="5">Found in functional membrane microdomains (FMM) that may be equivalent to eukaryotic membrane rafts FMMs are highly dynamic and increase in number as cells age. Flotillins are thought to be important factors in membrane fluidity.</text>
</comment>
<evidence type="ECO:0000313" key="7">
    <source>
        <dbReference type="Proteomes" id="UP000542342"/>
    </source>
</evidence>
<dbReference type="RefSeq" id="WP_194537652.1">
    <property type="nucleotide sequence ID" value="NZ_JACEFB010000004.1"/>
</dbReference>
<keyword evidence="7" id="KW-1185">Reference proteome</keyword>
<evidence type="ECO:0000256" key="1">
    <source>
        <dbReference type="ARBA" id="ARBA00022475"/>
    </source>
</evidence>
<evidence type="ECO:0000313" key="6">
    <source>
        <dbReference type="EMBL" id="MBA2226134.1"/>
    </source>
</evidence>
<dbReference type="InterPro" id="IPR022853">
    <property type="entry name" value="FloA"/>
</dbReference>
<comment type="subunit">
    <text evidence="5">Homooligomerizes.</text>
</comment>
<comment type="caution">
    <text evidence="6">The sequence shown here is derived from an EMBL/GenBank/DDBJ whole genome shotgun (WGS) entry which is preliminary data.</text>
</comment>
<evidence type="ECO:0000256" key="3">
    <source>
        <dbReference type="ARBA" id="ARBA00022989"/>
    </source>
</evidence>
<proteinExistence type="inferred from homology"/>
<organism evidence="6 7">
    <name type="scientific">Thermogemmata fonticola</name>
    <dbReference type="NCBI Taxonomy" id="2755323"/>
    <lineage>
        <taxon>Bacteria</taxon>
        <taxon>Pseudomonadati</taxon>
        <taxon>Planctomycetota</taxon>
        <taxon>Planctomycetia</taxon>
        <taxon>Gemmatales</taxon>
        <taxon>Gemmataceae</taxon>
        <taxon>Thermogemmata</taxon>
    </lineage>
</organism>
<comment type="similarity">
    <text evidence="5">Belongs to the flotillin-like FloA family.</text>
</comment>
<comment type="subcellular location">
    <subcellularLocation>
        <location evidence="5">Cell membrane</location>
        <topology evidence="5">Single-pass membrane protein</topology>
    </subcellularLocation>
    <subcellularLocation>
        <location evidence="5">Membrane raft</location>
        <topology evidence="5">Single-pass membrane protein</topology>
    </subcellularLocation>
</comment>
<accession>A0A7V9ABN2</accession>
<comment type="caution">
    <text evidence="5">Lacks conserved residue(s) required for the propagation of feature annotation.</text>
</comment>
<keyword evidence="3 5" id="KW-1133">Transmembrane helix</keyword>
<keyword evidence="1 5" id="KW-1003">Cell membrane</keyword>
<dbReference type="EMBL" id="JACEFB010000004">
    <property type="protein sequence ID" value="MBA2226134.1"/>
    <property type="molecule type" value="Genomic_DNA"/>
</dbReference>
<feature type="transmembrane region" description="Helical" evidence="5">
    <location>
        <begin position="6"/>
        <end position="29"/>
    </location>
</feature>
<name>A0A7V9ABN2_9BACT</name>